<sequence length="69" mass="7788">MDEIAKQKVKVLRGEKLVRTKGTIDEWSKQDDYATEFASSIGNSDVYSVRGYDESFRIMTYSEEGGSLA</sequence>
<accession>A0ABS1H4C5</accession>
<comment type="caution">
    <text evidence="1">The sequence shown here is derived from an EMBL/GenBank/DDBJ whole genome shotgun (WGS) entry which is preliminary data.</text>
</comment>
<evidence type="ECO:0000313" key="1">
    <source>
        <dbReference type="EMBL" id="MBK3494261.1"/>
    </source>
</evidence>
<proteinExistence type="predicted"/>
<gene>
    <name evidence="1" type="ORF">JFL43_05205</name>
</gene>
<reference evidence="1 2" key="1">
    <citation type="submission" date="2020-12" db="EMBL/GenBank/DDBJ databases">
        <title>YIM B01967 draft genome.</title>
        <authorList>
            <person name="Yan X."/>
        </authorList>
    </citation>
    <scope>NUCLEOTIDE SEQUENCE [LARGE SCALE GENOMIC DNA]</scope>
    <source>
        <strain evidence="1 2">YIM B01967</strain>
    </source>
</reference>
<dbReference type="RefSeq" id="WP_200748233.1">
    <property type="nucleotide sequence ID" value="NZ_JAEOAH010000005.1"/>
</dbReference>
<name>A0ABS1H4C5_9BACL</name>
<organism evidence="1 2">
    <name type="scientific">Viridibacillus soli</name>
    <dbReference type="NCBI Taxonomy" id="2798301"/>
    <lineage>
        <taxon>Bacteria</taxon>
        <taxon>Bacillati</taxon>
        <taxon>Bacillota</taxon>
        <taxon>Bacilli</taxon>
        <taxon>Bacillales</taxon>
        <taxon>Caryophanaceae</taxon>
        <taxon>Viridibacillus</taxon>
    </lineage>
</organism>
<protein>
    <submittedName>
        <fullName evidence="1">Uncharacterized protein</fullName>
    </submittedName>
</protein>
<keyword evidence="2" id="KW-1185">Reference proteome</keyword>
<evidence type="ECO:0000313" key="2">
    <source>
        <dbReference type="Proteomes" id="UP000618943"/>
    </source>
</evidence>
<dbReference type="EMBL" id="JAEOAH010000005">
    <property type="protein sequence ID" value="MBK3494261.1"/>
    <property type="molecule type" value="Genomic_DNA"/>
</dbReference>
<dbReference type="Proteomes" id="UP000618943">
    <property type="component" value="Unassembled WGS sequence"/>
</dbReference>